<feature type="compositionally biased region" description="Polar residues" evidence="1">
    <location>
        <begin position="85"/>
        <end position="102"/>
    </location>
</feature>
<proteinExistence type="predicted"/>
<evidence type="ECO:0000313" key="2">
    <source>
        <dbReference type="EMBL" id="CAH1787621.1"/>
    </source>
</evidence>
<sequence length="282" mass="32103">MDTNNERYYCFLHIKVRRVLFFGLVLLGIANKTSAFTIRINTTIAKDSTIPTNTSIHGDTTIERDSIISRDTTIPRETTIPKVNTIQRDSTKPTNTSISRETTIPRDSAIPTNTSTISRDITIPRDSAIPISTIIHVDTTASRDTTRDSYGETSHQYKYSGENKNGNEFEIFKSGDHNIKHNDNAEEQIHSGHDNHGMLNTDDFWKDYFSNNKHAKRNPIMGRNTGKDYRKHDPKYNQQSNSNGNVNNMQSRQHLNNLGSSLDTLYTVYPNPMHDHNDCQIC</sequence>
<organism evidence="2 3">
    <name type="scientific">Owenia fusiformis</name>
    <name type="common">Polychaete worm</name>
    <dbReference type="NCBI Taxonomy" id="6347"/>
    <lineage>
        <taxon>Eukaryota</taxon>
        <taxon>Metazoa</taxon>
        <taxon>Spiralia</taxon>
        <taxon>Lophotrochozoa</taxon>
        <taxon>Annelida</taxon>
        <taxon>Polychaeta</taxon>
        <taxon>Sedentaria</taxon>
        <taxon>Canalipalpata</taxon>
        <taxon>Sabellida</taxon>
        <taxon>Oweniida</taxon>
        <taxon>Oweniidae</taxon>
        <taxon>Owenia</taxon>
    </lineage>
</organism>
<evidence type="ECO:0000256" key="1">
    <source>
        <dbReference type="SAM" id="MobiDB-lite"/>
    </source>
</evidence>
<feature type="non-terminal residue" evidence="2">
    <location>
        <position position="282"/>
    </location>
</feature>
<feature type="compositionally biased region" description="Basic and acidic residues" evidence="1">
    <location>
        <begin position="225"/>
        <end position="235"/>
    </location>
</feature>
<reference evidence="2" key="1">
    <citation type="submission" date="2022-03" db="EMBL/GenBank/DDBJ databases">
        <authorList>
            <person name="Martin C."/>
        </authorList>
    </citation>
    <scope>NUCLEOTIDE SEQUENCE</scope>
</reference>
<gene>
    <name evidence="2" type="ORF">OFUS_LOCUS13275</name>
</gene>
<dbReference type="EMBL" id="CAIIXF020000006">
    <property type="protein sequence ID" value="CAH1787621.1"/>
    <property type="molecule type" value="Genomic_DNA"/>
</dbReference>
<protein>
    <submittedName>
        <fullName evidence="2">Uncharacterized protein</fullName>
    </submittedName>
</protein>
<dbReference type="SUPFAM" id="SSF51161">
    <property type="entry name" value="Trimeric LpxA-like enzymes"/>
    <property type="match status" value="1"/>
</dbReference>
<feature type="region of interest" description="Disordered" evidence="1">
    <location>
        <begin position="85"/>
        <end position="113"/>
    </location>
</feature>
<evidence type="ECO:0000313" key="3">
    <source>
        <dbReference type="Proteomes" id="UP000749559"/>
    </source>
</evidence>
<feature type="compositionally biased region" description="Low complexity" evidence="1">
    <location>
        <begin position="237"/>
        <end position="251"/>
    </location>
</feature>
<dbReference type="Gene3D" id="2.160.10.10">
    <property type="entry name" value="Hexapeptide repeat proteins"/>
    <property type="match status" value="1"/>
</dbReference>
<feature type="region of interest" description="Disordered" evidence="1">
    <location>
        <begin position="216"/>
        <end position="251"/>
    </location>
</feature>
<dbReference type="Proteomes" id="UP000749559">
    <property type="component" value="Unassembled WGS sequence"/>
</dbReference>
<accession>A0A8S4NZK9</accession>
<dbReference type="AlphaFoldDB" id="A0A8S4NZK9"/>
<comment type="caution">
    <text evidence="2">The sequence shown here is derived from an EMBL/GenBank/DDBJ whole genome shotgun (WGS) entry which is preliminary data.</text>
</comment>
<dbReference type="InterPro" id="IPR011004">
    <property type="entry name" value="Trimer_LpxA-like_sf"/>
</dbReference>
<keyword evidence="3" id="KW-1185">Reference proteome</keyword>
<name>A0A8S4NZK9_OWEFU</name>